<dbReference type="PANTHER" id="PTHR11654">
    <property type="entry name" value="OLIGOPEPTIDE TRANSPORTER-RELATED"/>
    <property type="match status" value="1"/>
</dbReference>
<feature type="transmembrane region" description="Helical" evidence="6">
    <location>
        <begin position="88"/>
        <end position="110"/>
    </location>
</feature>
<evidence type="ECO:0000256" key="4">
    <source>
        <dbReference type="ARBA" id="ARBA00022989"/>
    </source>
</evidence>
<accession>A0A7N0UK62</accession>
<organism evidence="7 8">
    <name type="scientific">Kalanchoe fedtschenkoi</name>
    <name type="common">Lavender scallops</name>
    <name type="synonym">South American air plant</name>
    <dbReference type="NCBI Taxonomy" id="63787"/>
    <lineage>
        <taxon>Eukaryota</taxon>
        <taxon>Viridiplantae</taxon>
        <taxon>Streptophyta</taxon>
        <taxon>Embryophyta</taxon>
        <taxon>Tracheophyta</taxon>
        <taxon>Spermatophyta</taxon>
        <taxon>Magnoliopsida</taxon>
        <taxon>eudicotyledons</taxon>
        <taxon>Gunneridae</taxon>
        <taxon>Pentapetalae</taxon>
        <taxon>Saxifragales</taxon>
        <taxon>Crassulaceae</taxon>
        <taxon>Kalanchoe</taxon>
    </lineage>
</organism>
<keyword evidence="8" id="KW-1185">Reference proteome</keyword>
<dbReference type="Gramene" id="Kaladp0071s0236.1.v1.1">
    <property type="protein sequence ID" value="Kaladp0071s0236.1.v1.1"/>
    <property type="gene ID" value="Kaladp0071s0236.v1.1"/>
</dbReference>
<evidence type="ECO:0000256" key="3">
    <source>
        <dbReference type="ARBA" id="ARBA00022692"/>
    </source>
</evidence>
<feature type="transmembrane region" description="Helical" evidence="6">
    <location>
        <begin position="326"/>
        <end position="349"/>
    </location>
</feature>
<feature type="transmembrane region" description="Helical" evidence="6">
    <location>
        <begin position="443"/>
        <end position="469"/>
    </location>
</feature>
<evidence type="ECO:0000256" key="5">
    <source>
        <dbReference type="ARBA" id="ARBA00023136"/>
    </source>
</evidence>
<feature type="transmembrane region" description="Helical" evidence="6">
    <location>
        <begin position="138"/>
        <end position="161"/>
    </location>
</feature>
<dbReference type="OMA" id="IAIQANM"/>
<dbReference type="GO" id="GO:0022857">
    <property type="term" value="F:transmembrane transporter activity"/>
    <property type="evidence" value="ECO:0007669"/>
    <property type="project" value="InterPro"/>
</dbReference>
<dbReference type="InterPro" id="IPR036259">
    <property type="entry name" value="MFS_trans_sf"/>
</dbReference>
<dbReference type="Proteomes" id="UP000594263">
    <property type="component" value="Unplaced"/>
</dbReference>
<sequence>MDQKLQIDGEAPISDSKKGGWITFIFIAGAVAGTTVAGGGWNSNLIVYLIKEFHVENISAAQIGNMVNGCIYVFPVIGAIIADSVGCFPVISIASGIALLGTILLFITAIPRVWSSSLCINESSAACSAPPKSQFAVLYAGLALASIGMGCSRFTLATLGADQHADTKSQDVFFNWYTFTFYSAFIIGTTIPVYMEDNISWLWGFGLCIAANAFALVILMLGKHFYLQVKHQGSPYSDIARVVVAAFRKRNIPLSNKSEEYYNGFKQGGASESYAMTPTNSISFLNRAALITDGDIGMDGSVVKLWRLCTVQQVEDFKSIVRILPVWSASILLGTTITVQASMTVLQALSMDRRIGPHFKIPAGSILVTSFISTCAALSVIDRFLLPAWQKLTGRYPTPFQRIGVGHILNVLSMVVSAIVEGWRLKLAKQHHLQAESTVPMQAIWLFPQLVMVGAGEACVFPALVGLYYQEFPASMKNSATAMMSVIGALNYYLATILTDMIRRVTGWLPGNINSGRIDNLYWVLAVIGFGNFCYFLACAHYYKSGGELENGSGDTTSLPARKVNDE</sequence>
<feature type="transmembrane region" description="Helical" evidence="6">
    <location>
        <begin position="21"/>
        <end position="41"/>
    </location>
</feature>
<keyword evidence="4 6" id="KW-1133">Transmembrane helix</keyword>
<evidence type="ECO:0000313" key="7">
    <source>
        <dbReference type="EnsemblPlants" id="Kaladp0071s0236.1.v1.1"/>
    </source>
</evidence>
<proteinExistence type="inferred from homology"/>
<dbReference type="EnsemblPlants" id="Kaladp0071s0236.1.v1.1">
    <property type="protein sequence ID" value="Kaladp0071s0236.1.v1.1"/>
    <property type="gene ID" value="Kaladp0071s0236.v1.1"/>
</dbReference>
<feature type="transmembrane region" description="Helical" evidence="6">
    <location>
        <begin position="361"/>
        <end position="381"/>
    </location>
</feature>
<name>A0A7N0UK62_KALFE</name>
<evidence type="ECO:0000256" key="1">
    <source>
        <dbReference type="ARBA" id="ARBA00004141"/>
    </source>
</evidence>
<evidence type="ECO:0000256" key="2">
    <source>
        <dbReference type="ARBA" id="ARBA00005982"/>
    </source>
</evidence>
<feature type="transmembrane region" description="Helical" evidence="6">
    <location>
        <begin position="201"/>
        <end position="222"/>
    </location>
</feature>
<dbReference type="InterPro" id="IPR000109">
    <property type="entry name" value="POT_fam"/>
</dbReference>
<dbReference type="Pfam" id="PF00854">
    <property type="entry name" value="PTR2"/>
    <property type="match status" value="1"/>
</dbReference>
<dbReference type="SUPFAM" id="SSF103473">
    <property type="entry name" value="MFS general substrate transporter"/>
    <property type="match status" value="1"/>
</dbReference>
<keyword evidence="5 6" id="KW-0472">Membrane</keyword>
<dbReference type="AlphaFoldDB" id="A0A7N0UK62"/>
<evidence type="ECO:0000256" key="6">
    <source>
        <dbReference type="SAM" id="Phobius"/>
    </source>
</evidence>
<feature type="transmembrane region" description="Helical" evidence="6">
    <location>
        <begin position="61"/>
        <end position="81"/>
    </location>
</feature>
<feature type="transmembrane region" description="Helical" evidence="6">
    <location>
        <begin position="402"/>
        <end position="423"/>
    </location>
</feature>
<comment type="similarity">
    <text evidence="2">Belongs to the major facilitator superfamily. Proton-dependent oligopeptide transporter (POT/PTR) (TC 2.A.17) family.</text>
</comment>
<feature type="transmembrane region" description="Helical" evidence="6">
    <location>
        <begin position="481"/>
        <end position="502"/>
    </location>
</feature>
<dbReference type="Gene3D" id="1.20.1250.20">
    <property type="entry name" value="MFS general substrate transporter like domains"/>
    <property type="match status" value="1"/>
</dbReference>
<reference evidence="7" key="1">
    <citation type="submission" date="2021-01" db="UniProtKB">
        <authorList>
            <consortium name="EnsemblPlants"/>
        </authorList>
    </citation>
    <scope>IDENTIFICATION</scope>
</reference>
<evidence type="ECO:0000313" key="8">
    <source>
        <dbReference type="Proteomes" id="UP000594263"/>
    </source>
</evidence>
<comment type="subcellular location">
    <subcellularLocation>
        <location evidence="1">Membrane</location>
        <topology evidence="1">Multi-pass membrane protein</topology>
    </subcellularLocation>
</comment>
<feature type="transmembrane region" description="Helical" evidence="6">
    <location>
        <begin position="522"/>
        <end position="543"/>
    </location>
</feature>
<protein>
    <submittedName>
        <fullName evidence="7">Uncharacterized protein</fullName>
    </submittedName>
</protein>
<feature type="transmembrane region" description="Helical" evidence="6">
    <location>
        <begin position="173"/>
        <end position="195"/>
    </location>
</feature>
<dbReference type="GO" id="GO:0016020">
    <property type="term" value="C:membrane"/>
    <property type="evidence" value="ECO:0007669"/>
    <property type="project" value="UniProtKB-SubCell"/>
</dbReference>
<keyword evidence="3 6" id="KW-0812">Transmembrane</keyword>